<dbReference type="GO" id="GO:0016763">
    <property type="term" value="F:pentosyltransferase activity"/>
    <property type="evidence" value="ECO:0007669"/>
    <property type="project" value="InterPro"/>
</dbReference>
<dbReference type="InterPro" id="IPR015947">
    <property type="entry name" value="PUA-like_sf"/>
</dbReference>
<name>A0A381VVU2_9ZZZZ</name>
<evidence type="ECO:0000256" key="4">
    <source>
        <dbReference type="ARBA" id="ARBA00022723"/>
    </source>
</evidence>
<dbReference type="SMART" id="SM00359">
    <property type="entry name" value="PUA"/>
    <property type="match status" value="1"/>
</dbReference>
<protein>
    <recommendedName>
        <fullName evidence="6">PUA domain-containing protein</fullName>
    </recommendedName>
</protein>
<dbReference type="Pfam" id="PF01472">
    <property type="entry name" value="PUA"/>
    <property type="match status" value="1"/>
</dbReference>
<dbReference type="Gene3D" id="3.10.450.90">
    <property type="entry name" value="ArcTGT, C2 domain"/>
    <property type="match status" value="1"/>
</dbReference>
<dbReference type="EMBL" id="UINC01009928">
    <property type="protein sequence ID" value="SVA44372.1"/>
    <property type="molecule type" value="Genomic_DNA"/>
</dbReference>
<evidence type="ECO:0000313" key="7">
    <source>
        <dbReference type="EMBL" id="SVA44372.1"/>
    </source>
</evidence>
<dbReference type="AlphaFoldDB" id="A0A381VVU2"/>
<dbReference type="Gene3D" id="2.30.130.10">
    <property type="entry name" value="PUA domain"/>
    <property type="match status" value="1"/>
</dbReference>
<evidence type="ECO:0000256" key="5">
    <source>
        <dbReference type="ARBA" id="ARBA00022833"/>
    </source>
</evidence>
<keyword evidence="3" id="KW-0819">tRNA processing</keyword>
<dbReference type="InterPro" id="IPR002478">
    <property type="entry name" value="PUA"/>
</dbReference>
<dbReference type="GO" id="GO:0046872">
    <property type="term" value="F:metal ion binding"/>
    <property type="evidence" value="ECO:0007669"/>
    <property type="project" value="UniProtKB-KW"/>
</dbReference>
<gene>
    <name evidence="7" type="ORF">METZ01_LOCUS97226</name>
</gene>
<evidence type="ECO:0000259" key="6">
    <source>
        <dbReference type="SMART" id="SM00359"/>
    </source>
</evidence>
<dbReference type="InterPro" id="IPR004804">
    <property type="entry name" value="TgtA"/>
</dbReference>
<dbReference type="PANTHER" id="PTHR46499:SF1">
    <property type="entry name" value="QUEUINE TRNA-RIBOSYLTRANSFERASE"/>
    <property type="match status" value="1"/>
</dbReference>
<evidence type="ECO:0000256" key="2">
    <source>
        <dbReference type="ARBA" id="ARBA00022679"/>
    </source>
</evidence>
<accession>A0A381VVU2</accession>
<dbReference type="GO" id="GO:0002099">
    <property type="term" value="P:tRNA wobble guanine modification"/>
    <property type="evidence" value="ECO:0007669"/>
    <property type="project" value="TreeGrafter"/>
</dbReference>
<keyword evidence="5" id="KW-0862">Zinc</keyword>
<dbReference type="InterPro" id="IPR038250">
    <property type="entry name" value="TGT_C2_sf"/>
</dbReference>
<proteinExistence type="predicted"/>
<dbReference type="Pfam" id="PF01702">
    <property type="entry name" value="TGT"/>
    <property type="match status" value="1"/>
</dbReference>
<evidence type="ECO:0000256" key="3">
    <source>
        <dbReference type="ARBA" id="ARBA00022694"/>
    </source>
</evidence>
<dbReference type="InterPro" id="IPR036511">
    <property type="entry name" value="TGT-like_sf"/>
</dbReference>
<dbReference type="NCBIfam" id="TIGR00432">
    <property type="entry name" value="arcsn_tRNA_tgt"/>
    <property type="match status" value="1"/>
</dbReference>
<dbReference type="GO" id="GO:0003723">
    <property type="term" value="F:RNA binding"/>
    <property type="evidence" value="ECO:0007669"/>
    <property type="project" value="InterPro"/>
</dbReference>
<dbReference type="InterPro" id="IPR050076">
    <property type="entry name" value="ArchSynthase1/Queuine_TRR"/>
</dbReference>
<reference evidence="7" key="1">
    <citation type="submission" date="2018-05" db="EMBL/GenBank/DDBJ databases">
        <authorList>
            <person name="Lanie J.A."/>
            <person name="Ng W.-L."/>
            <person name="Kazmierczak K.M."/>
            <person name="Andrzejewski T.M."/>
            <person name="Davidsen T.M."/>
            <person name="Wayne K.J."/>
            <person name="Tettelin H."/>
            <person name="Glass J.I."/>
            <person name="Rusch D."/>
            <person name="Podicherti R."/>
            <person name="Tsui H.-C.T."/>
            <person name="Winkler M.E."/>
        </authorList>
    </citation>
    <scope>NUCLEOTIDE SEQUENCE</scope>
</reference>
<dbReference type="SUPFAM" id="SSF51713">
    <property type="entry name" value="tRNA-guanine transglycosylase"/>
    <property type="match status" value="1"/>
</dbReference>
<dbReference type="CDD" id="cd21149">
    <property type="entry name" value="PUA_archaeosine_TGT"/>
    <property type="match status" value="1"/>
</dbReference>
<dbReference type="SUPFAM" id="SSF88802">
    <property type="entry name" value="Pre-PUA domain"/>
    <property type="match status" value="1"/>
</dbReference>
<dbReference type="UniPathway" id="UPA00393"/>
<organism evidence="7">
    <name type="scientific">marine metagenome</name>
    <dbReference type="NCBI Taxonomy" id="408172"/>
    <lineage>
        <taxon>unclassified sequences</taxon>
        <taxon>metagenomes</taxon>
        <taxon>ecological metagenomes</taxon>
    </lineage>
</organism>
<dbReference type="GO" id="GO:0005737">
    <property type="term" value="C:cytoplasm"/>
    <property type="evidence" value="ECO:0007669"/>
    <property type="project" value="TreeGrafter"/>
</dbReference>
<dbReference type="PANTHER" id="PTHR46499">
    <property type="entry name" value="QUEUINE TRNA-RIBOSYLTRANSFERASE"/>
    <property type="match status" value="1"/>
</dbReference>
<dbReference type="PROSITE" id="PS50890">
    <property type="entry name" value="PUA"/>
    <property type="match status" value="1"/>
</dbReference>
<keyword evidence="2" id="KW-0808">Transferase</keyword>
<dbReference type="NCBIfam" id="TIGR00449">
    <property type="entry name" value="tgt_general"/>
    <property type="match status" value="1"/>
</dbReference>
<comment type="pathway">
    <text evidence="1">tRNA modification; archaeosine-tRNA biosynthesis.</text>
</comment>
<dbReference type="Gene3D" id="3.20.20.105">
    <property type="entry name" value="Queuine tRNA-ribosyltransferase-like"/>
    <property type="match status" value="1"/>
</dbReference>
<dbReference type="SUPFAM" id="SSF88697">
    <property type="entry name" value="PUA domain-like"/>
    <property type="match status" value="1"/>
</dbReference>
<evidence type="ECO:0000256" key="1">
    <source>
        <dbReference type="ARBA" id="ARBA00005030"/>
    </source>
</evidence>
<keyword evidence="4" id="KW-0479">Metal-binding</keyword>
<dbReference type="InterPro" id="IPR036974">
    <property type="entry name" value="PUA_sf"/>
</dbReference>
<feature type="domain" description="PUA" evidence="6">
    <location>
        <begin position="632"/>
        <end position="706"/>
    </location>
</feature>
<dbReference type="InterPro" id="IPR002616">
    <property type="entry name" value="tRNA_ribo_trans-like"/>
</dbReference>
<sequence>MSARPDPEPCRAQDLGLFEVVTCDGAARIGRLHTRHGALNTPMLLPVVNPNLRTIEPREMWERYGVKALITNSYVIWKHDDLREQALADGIHTLLDFPGVIVTDSGTFQSYVYGDVEVGAEEIVAFQRDIGVDIGTMLDVFGRPDMSRSELEHSVEETAARAEQSLDTAGQKLLLNGPVQGGLHDDLRARGGILMGSAAGQHRGFVVHPIGGIVPLMERQRYRELFRILLAARSTIPPNRPIHLFGCGHPLLFPMAIALGADLFDSAAYAIFARDDRLLTPTGTVKLADIREWPTHSAALFGHEPDAVRAMGSDERSTLLAHHNLEVTQAELARCREAIRNGTIWQLAEQRSHATPQLRDAFLWVLEQLDELADDPIGNSALNLMASTNPVRSGGEHLSDDVGMRPHILHLHALLSMRWRVPGSWWDGSEDGPERTVLIEGAAPPWRDSTLGAVVSALVDEPRSVVLVSTPLGPIPFTLEDVSPWCHLDGPDDMWEEVYDDDEIADSLEELGLDGLPLVRMPSSSDFEHERTAAVRAWLDRCAVVDKLAVFCGVSPTDGCRLTDGMSSRRSRTDRMVNVHSGDEHMLSPRLANGGITLALDGARRLNDLNPKPPAAFDEPIEDGGSDHPGIPRVWLLDDAIPFVGRGRNVMHGYVLGADPHLTPGQPCLVVDGNGGLVAHGTAVTTALEMAHLKKGIAVRVRDGALRDS</sequence>